<keyword evidence="3" id="KW-1185">Reference proteome</keyword>
<sequence>MSEAHTITSLGATWQPGDVVLTSKGELRVRASNNPVFPWGDPSQILWGGFGETHFEGGYADEDTDRPLTLLVRNGVPVGGLVINEGDTPAID</sequence>
<evidence type="ECO:0000313" key="1">
    <source>
        <dbReference type="EMBL" id="CDR15074.1"/>
    </source>
</evidence>
<dbReference type="RefSeq" id="WP_044579123.1">
    <property type="nucleotide sequence ID" value="NZ_BAABDR010000073.1"/>
</dbReference>
<organism evidence="1">
    <name type="scientific">Streptomyces iranensis</name>
    <dbReference type="NCBI Taxonomy" id="576784"/>
    <lineage>
        <taxon>Bacteria</taxon>
        <taxon>Bacillati</taxon>
        <taxon>Actinomycetota</taxon>
        <taxon>Actinomycetes</taxon>
        <taxon>Kitasatosporales</taxon>
        <taxon>Streptomycetaceae</taxon>
        <taxon>Streptomyces</taxon>
        <taxon>Streptomyces violaceusniger group</taxon>
    </lineage>
</organism>
<accession>A0A061A9I8</accession>
<proteinExistence type="predicted"/>
<reference evidence="1" key="1">
    <citation type="submission" date="2014-05" db="EMBL/GenBank/DDBJ databases">
        <authorList>
            <person name="Horn Fabian"/>
        </authorList>
    </citation>
    <scope>NUCLEOTIDE SEQUENCE</scope>
</reference>
<gene>
    <name evidence="2" type="ORF">J2Z30_000739</name>
    <name evidence="1" type="ORF">SIRAN8554</name>
</gene>
<protein>
    <submittedName>
        <fullName evidence="1">Uncharacterized protein</fullName>
    </submittedName>
</protein>
<evidence type="ECO:0000313" key="2">
    <source>
        <dbReference type="EMBL" id="MBP2059741.1"/>
    </source>
</evidence>
<dbReference type="EMBL" id="LK022848">
    <property type="protein sequence ID" value="CDR15074.1"/>
    <property type="molecule type" value="Genomic_DNA"/>
</dbReference>
<reference evidence="2 3" key="2">
    <citation type="submission" date="2021-03" db="EMBL/GenBank/DDBJ databases">
        <title>Genomic Encyclopedia of Type Strains, Phase IV (KMG-IV): sequencing the most valuable type-strain genomes for metagenomic binning, comparative biology and taxonomic classification.</title>
        <authorList>
            <person name="Goeker M."/>
        </authorList>
    </citation>
    <scope>NUCLEOTIDE SEQUENCE [LARGE SCALE GENOMIC DNA]</scope>
    <source>
        <strain evidence="2 3">DSM 41954</strain>
    </source>
</reference>
<dbReference type="GeneID" id="32466303"/>
<name>A0A061A9I8_9ACTN</name>
<evidence type="ECO:0000313" key="3">
    <source>
        <dbReference type="Proteomes" id="UP000756710"/>
    </source>
</evidence>
<dbReference type="AlphaFoldDB" id="A0A061A9I8"/>
<dbReference type="HOGENOM" id="CLU_2411938_0_0_11"/>
<dbReference type="EMBL" id="JAGGLR010000002">
    <property type="protein sequence ID" value="MBP2059741.1"/>
    <property type="molecule type" value="Genomic_DNA"/>
</dbReference>
<dbReference type="Proteomes" id="UP000756710">
    <property type="component" value="Unassembled WGS sequence"/>
</dbReference>